<gene>
    <name evidence="2" type="primary">ORF23864</name>
</gene>
<protein>
    <submittedName>
        <fullName evidence="2">Uncharacterized protein</fullName>
    </submittedName>
</protein>
<sequence length="82" mass="9528">NPRERQSDAATQHHPRERQSDAATQHFDADKKTDDLFNKRISGVPTIENSTKTPPLSPRKNTERRNSIKELRQLFERADEDC</sequence>
<feature type="non-terminal residue" evidence="2">
    <location>
        <position position="1"/>
    </location>
</feature>
<feature type="region of interest" description="Disordered" evidence="1">
    <location>
        <begin position="1"/>
        <end position="67"/>
    </location>
</feature>
<feature type="non-terminal residue" evidence="2">
    <location>
        <position position="82"/>
    </location>
</feature>
<proteinExistence type="predicted"/>
<accession>A0A0B6YF97</accession>
<name>A0A0B6YF97_9EUPU</name>
<evidence type="ECO:0000256" key="1">
    <source>
        <dbReference type="SAM" id="MobiDB-lite"/>
    </source>
</evidence>
<feature type="compositionally biased region" description="Basic and acidic residues" evidence="1">
    <location>
        <begin position="27"/>
        <end position="38"/>
    </location>
</feature>
<evidence type="ECO:0000313" key="2">
    <source>
        <dbReference type="EMBL" id="CEK54893.1"/>
    </source>
</evidence>
<dbReference type="AlphaFoldDB" id="A0A0B6YF97"/>
<dbReference type="EMBL" id="HACG01008028">
    <property type="protein sequence ID" value="CEK54893.1"/>
    <property type="molecule type" value="Transcribed_RNA"/>
</dbReference>
<organism evidence="2">
    <name type="scientific">Arion vulgaris</name>
    <dbReference type="NCBI Taxonomy" id="1028688"/>
    <lineage>
        <taxon>Eukaryota</taxon>
        <taxon>Metazoa</taxon>
        <taxon>Spiralia</taxon>
        <taxon>Lophotrochozoa</taxon>
        <taxon>Mollusca</taxon>
        <taxon>Gastropoda</taxon>
        <taxon>Heterobranchia</taxon>
        <taxon>Euthyneura</taxon>
        <taxon>Panpulmonata</taxon>
        <taxon>Eupulmonata</taxon>
        <taxon>Stylommatophora</taxon>
        <taxon>Helicina</taxon>
        <taxon>Arionoidea</taxon>
        <taxon>Arionidae</taxon>
        <taxon>Arion</taxon>
    </lineage>
</organism>
<reference evidence="2" key="1">
    <citation type="submission" date="2014-12" db="EMBL/GenBank/DDBJ databases">
        <title>Insight into the proteome of Arion vulgaris.</title>
        <authorList>
            <person name="Aradska J."/>
            <person name="Bulat T."/>
            <person name="Smidak R."/>
            <person name="Sarate P."/>
            <person name="Gangsoo J."/>
            <person name="Sialana F."/>
            <person name="Bilban M."/>
            <person name="Lubec G."/>
        </authorList>
    </citation>
    <scope>NUCLEOTIDE SEQUENCE</scope>
    <source>
        <tissue evidence="2">Skin</tissue>
    </source>
</reference>